<name>A0A6J7WMK3_9CAUD</name>
<sequence>MLVHYKIRSRTRQELYSKGNLYNSWSSKGKTWTSLGQLRSYITRCMNDEYMRKFLPEFQVVELEVREVAVKELYDIVKPEKIMELLKA</sequence>
<organism evidence="1">
    <name type="scientific">uncultured Caudovirales phage</name>
    <dbReference type="NCBI Taxonomy" id="2100421"/>
    <lineage>
        <taxon>Viruses</taxon>
        <taxon>Duplodnaviria</taxon>
        <taxon>Heunggongvirae</taxon>
        <taxon>Uroviricota</taxon>
        <taxon>Caudoviricetes</taxon>
        <taxon>Peduoviridae</taxon>
        <taxon>Maltschvirus</taxon>
        <taxon>Maltschvirus maltsch</taxon>
    </lineage>
</organism>
<evidence type="ECO:0000313" key="1">
    <source>
        <dbReference type="EMBL" id="CAB5215078.1"/>
    </source>
</evidence>
<proteinExistence type="predicted"/>
<reference evidence="1" key="1">
    <citation type="submission" date="2020-05" db="EMBL/GenBank/DDBJ databases">
        <authorList>
            <person name="Chiriac C."/>
            <person name="Salcher M."/>
            <person name="Ghai R."/>
            <person name="Kavagutti S V."/>
        </authorList>
    </citation>
    <scope>NUCLEOTIDE SEQUENCE</scope>
</reference>
<protein>
    <submittedName>
        <fullName evidence="1">Uncharacterized protein</fullName>
    </submittedName>
</protein>
<gene>
    <name evidence="1" type="ORF">UFOVP190_384</name>
</gene>
<accession>A0A6J7WMK3</accession>
<dbReference type="EMBL" id="LR798243">
    <property type="protein sequence ID" value="CAB5215078.1"/>
    <property type="molecule type" value="Genomic_DNA"/>
</dbReference>